<dbReference type="InterPro" id="IPR003604">
    <property type="entry name" value="Matrin/U1-like-C_Znf_C2H2"/>
</dbReference>
<dbReference type="GO" id="GO:0003676">
    <property type="term" value="F:nucleic acid binding"/>
    <property type="evidence" value="ECO:0007669"/>
    <property type="project" value="InterPro"/>
</dbReference>
<organism evidence="2">
    <name type="scientific">Rhizopus microsporus var. microsporus</name>
    <dbReference type="NCBI Taxonomy" id="86635"/>
    <lineage>
        <taxon>Eukaryota</taxon>
        <taxon>Fungi</taxon>
        <taxon>Fungi incertae sedis</taxon>
        <taxon>Mucoromycota</taxon>
        <taxon>Mucoromycotina</taxon>
        <taxon>Mucoromycetes</taxon>
        <taxon>Mucorales</taxon>
        <taxon>Mucorineae</taxon>
        <taxon>Rhizopodaceae</taxon>
        <taxon>Rhizopus</taxon>
    </lineage>
</organism>
<proteinExistence type="predicted"/>
<dbReference type="Proteomes" id="UP000242414">
    <property type="component" value="Unassembled WGS sequence"/>
</dbReference>
<protein>
    <recommendedName>
        <fullName evidence="1">C2H2-type domain-containing protein</fullName>
    </recommendedName>
</protein>
<dbReference type="InterPro" id="IPR036236">
    <property type="entry name" value="Znf_C2H2_sf"/>
</dbReference>
<name>A0A1X0R3J1_RHIZD</name>
<dbReference type="Pfam" id="PF12874">
    <property type="entry name" value="zf-met"/>
    <property type="match status" value="1"/>
</dbReference>
<dbReference type="EMBL" id="KV921922">
    <property type="protein sequence ID" value="ORE06488.1"/>
    <property type="molecule type" value="Genomic_DNA"/>
</dbReference>
<sequence length="110" mass="12650">MPSAQDDTYCKACKKKFNNAATFKNHLNSAKHIANEKKFKSKPQQPKQQAKQTPIQEIENLLQSSDLWSLFQALILCIEIDDIVRGRPIYSTLLNHKNYLDMILRSSNSL</sequence>
<dbReference type="AlphaFoldDB" id="A0A1X0R3J1"/>
<reference evidence="2" key="1">
    <citation type="journal article" date="2016" name="Proc. Natl. Acad. Sci. U.S.A.">
        <title>Lipid metabolic changes in an early divergent fungus govern the establishment of a mutualistic symbiosis with endobacteria.</title>
        <authorList>
            <person name="Lastovetsky O.A."/>
            <person name="Gaspar M.L."/>
            <person name="Mondo S.J."/>
            <person name="LaButti K.M."/>
            <person name="Sandor L."/>
            <person name="Grigoriev I.V."/>
            <person name="Henry S.A."/>
            <person name="Pawlowska T.E."/>
        </authorList>
    </citation>
    <scope>NUCLEOTIDE SEQUENCE [LARGE SCALE GENOMIC DNA]</scope>
    <source>
        <strain evidence="2">ATCC 52814</strain>
    </source>
</reference>
<evidence type="ECO:0000259" key="1">
    <source>
        <dbReference type="PROSITE" id="PS00028"/>
    </source>
</evidence>
<dbReference type="SMART" id="SM00451">
    <property type="entry name" value="ZnF_U1"/>
    <property type="match status" value="1"/>
</dbReference>
<dbReference type="GO" id="GO:0008270">
    <property type="term" value="F:zinc ion binding"/>
    <property type="evidence" value="ECO:0007669"/>
    <property type="project" value="InterPro"/>
</dbReference>
<dbReference type="Gene3D" id="3.30.160.60">
    <property type="entry name" value="Classic Zinc Finger"/>
    <property type="match status" value="1"/>
</dbReference>
<dbReference type="VEuPathDB" id="FungiDB:BCV72DRAFT_335868"/>
<accession>A0A1X0R3J1</accession>
<dbReference type="SUPFAM" id="SSF57667">
    <property type="entry name" value="beta-beta-alpha zinc fingers"/>
    <property type="match status" value="1"/>
</dbReference>
<dbReference type="InterPro" id="IPR013087">
    <property type="entry name" value="Znf_C2H2_type"/>
</dbReference>
<feature type="domain" description="C2H2-type" evidence="1">
    <location>
        <begin position="10"/>
        <end position="32"/>
    </location>
</feature>
<dbReference type="PROSITE" id="PS00028">
    <property type="entry name" value="ZINC_FINGER_C2H2_1"/>
    <property type="match status" value="1"/>
</dbReference>
<gene>
    <name evidence="2" type="ORF">BCV72DRAFT_335868</name>
</gene>
<dbReference type="OrthoDB" id="2243418at2759"/>
<evidence type="ECO:0000313" key="2">
    <source>
        <dbReference type="EMBL" id="ORE06488.1"/>
    </source>
</evidence>